<dbReference type="AlphaFoldDB" id="A0A225W9J7"/>
<accession>A0A225W9J7</accession>
<comment type="caution">
    <text evidence="1">The sequence shown here is derived from an EMBL/GenBank/DDBJ whole genome shotgun (WGS) entry which is preliminary data.</text>
</comment>
<keyword evidence="2" id="KW-1185">Reference proteome</keyword>
<organism evidence="1 2">
    <name type="scientific">Phytophthora megakarya</name>
    <dbReference type="NCBI Taxonomy" id="4795"/>
    <lineage>
        <taxon>Eukaryota</taxon>
        <taxon>Sar</taxon>
        <taxon>Stramenopiles</taxon>
        <taxon>Oomycota</taxon>
        <taxon>Peronosporomycetes</taxon>
        <taxon>Peronosporales</taxon>
        <taxon>Peronosporaceae</taxon>
        <taxon>Phytophthora</taxon>
    </lineage>
</organism>
<evidence type="ECO:0000313" key="1">
    <source>
        <dbReference type="EMBL" id="OWZ13510.1"/>
    </source>
</evidence>
<dbReference type="Proteomes" id="UP000198211">
    <property type="component" value="Unassembled WGS sequence"/>
</dbReference>
<dbReference type="OrthoDB" id="141857at2759"/>
<name>A0A225W9J7_9STRA</name>
<evidence type="ECO:0000313" key="2">
    <source>
        <dbReference type="Proteomes" id="UP000198211"/>
    </source>
</evidence>
<proteinExistence type="predicted"/>
<protein>
    <submittedName>
        <fullName evidence="1">Uncharacterized protein</fullName>
    </submittedName>
</protein>
<reference evidence="2" key="1">
    <citation type="submission" date="2017-03" db="EMBL/GenBank/DDBJ databases">
        <title>Phytopthora megakarya and P. palmivora, two closely related causual agents of cacao black pod achieved similar genome size and gene model numbers by different mechanisms.</title>
        <authorList>
            <person name="Ali S."/>
            <person name="Shao J."/>
            <person name="Larry D.J."/>
            <person name="Kronmiller B."/>
            <person name="Shen D."/>
            <person name="Strem M.D."/>
            <person name="Melnick R.L."/>
            <person name="Guiltinan M.J."/>
            <person name="Tyler B.M."/>
            <person name="Meinhardt L.W."/>
            <person name="Bailey B.A."/>
        </authorList>
    </citation>
    <scope>NUCLEOTIDE SEQUENCE [LARGE SCALE GENOMIC DNA]</scope>
    <source>
        <strain evidence="2">zdho120</strain>
    </source>
</reference>
<dbReference type="EMBL" id="NBNE01001559">
    <property type="protein sequence ID" value="OWZ13510.1"/>
    <property type="molecule type" value="Genomic_DNA"/>
</dbReference>
<sequence>MGLDELQSGNNSRAKTPVIGAFKKFLKVEQVTEEYIRKCIECDESGKCFVSVMLLHTDGEMLELLMAIRENSWSIEDAADATGIPRLTLLGYVAAEEDIFSILVDPKVEGCSAKHSAGSPLVCTTSLVRVRSDKESFLWTVHEGELRRLETCTWLNGTVVSYLIREHMHPNDSTFNFDTQRFGAIEREYVSSKRNSKKTCEKCVRFHGAYPTKRIL</sequence>
<gene>
    <name evidence="1" type="ORF">PHMEG_00013146</name>
</gene>